<proteinExistence type="predicted"/>
<reference evidence="1 2" key="1">
    <citation type="submission" date="2015-10" db="EMBL/GenBank/DDBJ databases">
        <title>Draft genome sequence of Streptomyces caeruleatus NRRL B-24802, type strain for the species Streptomyces caeruleatus.</title>
        <authorList>
            <person name="Ruckert C."/>
            <person name="Winkler A."/>
            <person name="Kalinowski J."/>
            <person name="Kampfer P."/>
            <person name="Glaeser S."/>
        </authorList>
    </citation>
    <scope>NUCLEOTIDE SEQUENCE [LARGE SCALE GENOMIC DNA]</scope>
    <source>
        <strain evidence="1 2">NRRL B-24802</strain>
    </source>
</reference>
<dbReference type="AlphaFoldDB" id="A0A101TR36"/>
<evidence type="ECO:0000313" key="2">
    <source>
        <dbReference type="Proteomes" id="UP000053429"/>
    </source>
</evidence>
<dbReference type="EMBL" id="LMWY01000043">
    <property type="protein sequence ID" value="KUN96907.1"/>
    <property type="molecule type" value="Genomic_DNA"/>
</dbReference>
<gene>
    <name evidence="1" type="ORF">AQJ67_32570</name>
</gene>
<name>A0A101TR36_9ACTN</name>
<evidence type="ECO:0000313" key="1">
    <source>
        <dbReference type="EMBL" id="KUN96907.1"/>
    </source>
</evidence>
<protein>
    <submittedName>
        <fullName evidence="1">Uncharacterized protein</fullName>
    </submittedName>
</protein>
<dbReference type="RefSeq" id="WP_062722943.1">
    <property type="nucleotide sequence ID" value="NZ_KQ948935.1"/>
</dbReference>
<keyword evidence="2" id="KW-1185">Reference proteome</keyword>
<dbReference type="Proteomes" id="UP000053429">
    <property type="component" value="Unassembled WGS sequence"/>
</dbReference>
<organism evidence="1 2">
    <name type="scientific">Streptomyces caeruleatus</name>
    <dbReference type="NCBI Taxonomy" id="661399"/>
    <lineage>
        <taxon>Bacteria</taxon>
        <taxon>Bacillati</taxon>
        <taxon>Actinomycetota</taxon>
        <taxon>Actinomycetes</taxon>
        <taxon>Kitasatosporales</taxon>
        <taxon>Streptomycetaceae</taxon>
        <taxon>Streptomyces</taxon>
    </lineage>
</organism>
<accession>A0A101TR36</accession>
<comment type="caution">
    <text evidence="1">The sequence shown here is derived from an EMBL/GenBank/DDBJ whole genome shotgun (WGS) entry which is preliminary data.</text>
</comment>
<sequence length="91" mass="9665">MEVVVESVVTKCLGALPVAAEFLRRLDLVGIVDGLRPPDSRADLTHGQGIEVLVANRLTAPAPLFRVGDWAYSCEAVKGLGGGRCVSRLVH</sequence>